<feature type="coiled-coil region" evidence="1">
    <location>
        <begin position="210"/>
        <end position="255"/>
    </location>
</feature>
<dbReference type="PATRIC" id="fig|1053205.3.peg.1617"/>
<dbReference type="EMBL" id="AHDZ01000012">
    <property type="protein sequence ID" value="EOO20867.1"/>
    <property type="molecule type" value="Genomic_DNA"/>
</dbReference>
<dbReference type="Proteomes" id="UP000014003">
    <property type="component" value="Unassembled WGS sequence"/>
</dbReference>
<protein>
    <submittedName>
        <fullName evidence="2">Uncharacterized protein</fullName>
    </submittedName>
</protein>
<name>R8DAW5_BACCE</name>
<dbReference type="AlphaFoldDB" id="R8DAW5"/>
<evidence type="ECO:0000313" key="2">
    <source>
        <dbReference type="EMBL" id="EOO20867.1"/>
    </source>
</evidence>
<sequence length="438" mass="51792">MISEINPTLLHEFRRKVHENNDFIRCYFVEFKQNSNKEGKDIWSKICSCMDWLTVATDAIERPRRHKNANYNSLEFTHFITTIDMIVEAINHLWLAIGEATKTKQPYIKDRSIFHKREFDEELTDEAYFKEIRAWFGIHAVNGNATELEGFKQPVRFFSSWSTNSRWDEEGTFYVQLYSNNPAAEKKYGGRKEIKVDDLLKFVNLRYNTLTQLMNEIDALYRKVKKELKERPVHLDESKSELMQLEQLIEQAKERKLTSEFYEYDILTYKSFLECDLAEFQSADRELVSNYLMDLKPIIPTYKTIIQNVDDSEYDVFKKLHMCSQIYAENSYDFAKVLEYADGYGSYTSGVISLEFLIEKEVLPEYSTNLSGACLYLLIHALDYKYNKTHPRKSKKQECVQIIDDFSNHPISIIVKDDRVTIEEIFKDEIRELNKEND</sequence>
<dbReference type="RefSeq" id="WP_016095279.1">
    <property type="nucleotide sequence ID" value="NZ_KB976136.1"/>
</dbReference>
<comment type="caution">
    <text evidence="2">The sequence shown here is derived from an EMBL/GenBank/DDBJ whole genome shotgun (WGS) entry which is preliminary data.</text>
</comment>
<gene>
    <name evidence="2" type="ORF">IGA_01588</name>
</gene>
<evidence type="ECO:0000313" key="3">
    <source>
        <dbReference type="Proteomes" id="UP000014003"/>
    </source>
</evidence>
<organism evidence="2 3">
    <name type="scientific">Bacillus cereus HuA3-9</name>
    <dbReference type="NCBI Taxonomy" id="1053205"/>
    <lineage>
        <taxon>Bacteria</taxon>
        <taxon>Bacillati</taxon>
        <taxon>Bacillota</taxon>
        <taxon>Bacilli</taxon>
        <taxon>Bacillales</taxon>
        <taxon>Bacillaceae</taxon>
        <taxon>Bacillus</taxon>
        <taxon>Bacillus cereus group</taxon>
    </lineage>
</organism>
<reference evidence="2 3" key="1">
    <citation type="submission" date="2012-12" db="EMBL/GenBank/DDBJ databases">
        <title>The Genome Sequence of Bacillus cereus HuA3-9.</title>
        <authorList>
            <consortium name="The Broad Institute Genome Sequencing Platform"/>
            <consortium name="The Broad Institute Genome Sequencing Center for Infectious Disease"/>
            <person name="Feldgarden M."/>
            <person name="Van der Auwera G.A."/>
            <person name="Mahillon J."/>
            <person name="Duprez V."/>
            <person name="Timmery S."/>
            <person name="Mattelet C."/>
            <person name="Dierick K."/>
            <person name="Sun M."/>
            <person name="Yu Z."/>
            <person name="Zhu L."/>
            <person name="Hu X."/>
            <person name="Shank E.B."/>
            <person name="Swiecicka I."/>
            <person name="Hansen B.M."/>
            <person name="Andrup L."/>
            <person name="Walker B."/>
            <person name="Young S.K."/>
            <person name="Zeng Q."/>
            <person name="Gargeya S."/>
            <person name="Fitzgerald M."/>
            <person name="Haas B."/>
            <person name="Abouelleil A."/>
            <person name="Alvarado L."/>
            <person name="Arachchi H.M."/>
            <person name="Berlin A.M."/>
            <person name="Chapman S.B."/>
            <person name="Dewar J."/>
            <person name="Goldberg J."/>
            <person name="Griggs A."/>
            <person name="Gujja S."/>
            <person name="Hansen M."/>
            <person name="Howarth C."/>
            <person name="Imamovic A."/>
            <person name="Larimer J."/>
            <person name="McCowan C."/>
            <person name="Murphy C."/>
            <person name="Neiman D."/>
            <person name="Pearson M."/>
            <person name="Priest M."/>
            <person name="Roberts A."/>
            <person name="Saif S."/>
            <person name="Shea T."/>
            <person name="Sisk P."/>
            <person name="Sykes S."/>
            <person name="Wortman J."/>
            <person name="Nusbaum C."/>
            <person name="Birren B."/>
        </authorList>
    </citation>
    <scope>NUCLEOTIDE SEQUENCE [LARGE SCALE GENOMIC DNA]</scope>
    <source>
        <strain evidence="2 3">HuA3-9</strain>
    </source>
</reference>
<accession>R8DAW5</accession>
<keyword evidence="1" id="KW-0175">Coiled coil</keyword>
<proteinExistence type="predicted"/>
<evidence type="ECO:0000256" key="1">
    <source>
        <dbReference type="SAM" id="Coils"/>
    </source>
</evidence>
<dbReference type="HOGENOM" id="CLU_055625_0_0_9"/>